<proteinExistence type="predicted"/>
<keyword evidence="3" id="KW-0808">Transferase</keyword>
<evidence type="ECO:0000313" key="13">
    <source>
        <dbReference type="EMBL" id="GAA3864030.1"/>
    </source>
</evidence>
<dbReference type="Gene3D" id="3.30.200.20">
    <property type="entry name" value="Phosphorylase Kinase, domain 1"/>
    <property type="match status" value="1"/>
</dbReference>
<sequence length="693" mass="71558">MSDTPSDPMLGRLIDGRYQVRSRIARGGMATVYLATDLRLERRVAIKIMHGHLADDNTFKSRFVQEARSAARLAHPNVVNVFDQGQDADMAYLVMEYLPGITLRDLIKDYGRLTPEQTMDILVAVLSGLAAAHKAGIVHRDVKPENVLLADDGRIKLGDFGLARAASNNTATGQALLGTIAYLSPELVTRGVADARSDIYALGILTYEMLTGEQPYQGEEPMRIAYQHANDTVPVPSSKVPGIPAIFDQVVAWTTARDPEDRPRDARVLLDYLQSGGAVVGPPEAGAPLAGTPLAADPSTLATTVLTPTALAGTALAASAAPAALAMSNAASTVAASAAGATMVMPGGFDEIADADTQIFGSRPLTGGGSDDGDDSPPNPGAKLTEKAHKRKRRGYWLFALVILLAAVAGGTGWYFGAGPGSQVAVPTTLISSTPEKATAQLKALGLAAKLGTEYSGTIPEGLVASTSPGKGIHVDKGSTVTLNVSQGPQPITIPVLAGLTEDAAKEAITGLKALVGSIDLQFNDTVSAGIVLAAGSEGDGADLSQGGPSFEGKTVNLAVSLGAVPDVAGKSVDDAQAILGEAQLTGESGEEQYSDTVPVGRVISAAPVKEGPVRQGDTFSLTVSRGPEPVEVPDVVGKTWADAKSILENAGLRLDYNAFADTFPALVTVTTVTPGVGESVPRGSTVKVTFSL</sequence>
<dbReference type="InterPro" id="IPR011009">
    <property type="entry name" value="Kinase-like_dom_sf"/>
</dbReference>
<comment type="caution">
    <text evidence="13">The sequence shown here is derived from an EMBL/GenBank/DDBJ whole genome shotgun (WGS) entry which is preliminary data.</text>
</comment>
<evidence type="ECO:0000313" key="14">
    <source>
        <dbReference type="Proteomes" id="UP001501803"/>
    </source>
</evidence>
<dbReference type="NCBIfam" id="NF033483">
    <property type="entry name" value="PknB_PASTA_kin"/>
    <property type="match status" value="1"/>
</dbReference>
<dbReference type="Proteomes" id="UP001501803">
    <property type="component" value="Unassembled WGS sequence"/>
</dbReference>
<dbReference type="PROSITE" id="PS00108">
    <property type="entry name" value="PROTEIN_KINASE_ST"/>
    <property type="match status" value="1"/>
</dbReference>
<dbReference type="PANTHER" id="PTHR43289:SF34">
    <property type="entry name" value="SERINE_THREONINE-PROTEIN KINASE YBDM-RELATED"/>
    <property type="match status" value="1"/>
</dbReference>
<evidence type="ECO:0000256" key="9">
    <source>
        <dbReference type="SAM" id="MobiDB-lite"/>
    </source>
</evidence>
<reference evidence="14" key="1">
    <citation type="journal article" date="2019" name="Int. J. Syst. Evol. Microbiol.">
        <title>The Global Catalogue of Microorganisms (GCM) 10K type strain sequencing project: providing services to taxonomists for standard genome sequencing and annotation.</title>
        <authorList>
            <consortium name="The Broad Institute Genomics Platform"/>
            <consortium name="The Broad Institute Genome Sequencing Center for Infectious Disease"/>
            <person name="Wu L."/>
            <person name="Ma J."/>
        </authorList>
    </citation>
    <scope>NUCLEOTIDE SEQUENCE [LARGE SCALE GENOMIC DNA]</scope>
    <source>
        <strain evidence="14">JCM 17021</strain>
    </source>
</reference>
<feature type="region of interest" description="Disordered" evidence="9">
    <location>
        <begin position="360"/>
        <end position="387"/>
    </location>
</feature>
<evidence type="ECO:0000256" key="5">
    <source>
        <dbReference type="ARBA" id="ARBA00022777"/>
    </source>
</evidence>
<evidence type="ECO:0000259" key="11">
    <source>
        <dbReference type="PROSITE" id="PS50011"/>
    </source>
</evidence>
<comment type="catalytic activity">
    <reaction evidence="8">
        <text>L-seryl-[protein] + ATP = O-phospho-L-seryl-[protein] + ADP + H(+)</text>
        <dbReference type="Rhea" id="RHEA:17989"/>
        <dbReference type="Rhea" id="RHEA-COMP:9863"/>
        <dbReference type="Rhea" id="RHEA-COMP:11604"/>
        <dbReference type="ChEBI" id="CHEBI:15378"/>
        <dbReference type="ChEBI" id="CHEBI:29999"/>
        <dbReference type="ChEBI" id="CHEBI:30616"/>
        <dbReference type="ChEBI" id="CHEBI:83421"/>
        <dbReference type="ChEBI" id="CHEBI:456216"/>
        <dbReference type="EC" id="2.7.11.1"/>
    </reaction>
</comment>
<evidence type="ECO:0000256" key="3">
    <source>
        <dbReference type="ARBA" id="ARBA00022679"/>
    </source>
</evidence>
<keyword evidence="10" id="KW-0472">Membrane</keyword>
<dbReference type="SUPFAM" id="SSF56112">
    <property type="entry name" value="Protein kinase-like (PK-like)"/>
    <property type="match status" value="1"/>
</dbReference>
<evidence type="ECO:0000256" key="1">
    <source>
        <dbReference type="ARBA" id="ARBA00012513"/>
    </source>
</evidence>
<feature type="domain" description="PASTA" evidence="12">
    <location>
        <begin position="627"/>
        <end position="693"/>
    </location>
</feature>
<comment type="catalytic activity">
    <reaction evidence="7">
        <text>L-threonyl-[protein] + ATP = O-phospho-L-threonyl-[protein] + ADP + H(+)</text>
        <dbReference type="Rhea" id="RHEA:46608"/>
        <dbReference type="Rhea" id="RHEA-COMP:11060"/>
        <dbReference type="Rhea" id="RHEA-COMP:11605"/>
        <dbReference type="ChEBI" id="CHEBI:15378"/>
        <dbReference type="ChEBI" id="CHEBI:30013"/>
        <dbReference type="ChEBI" id="CHEBI:30616"/>
        <dbReference type="ChEBI" id="CHEBI:61977"/>
        <dbReference type="ChEBI" id="CHEBI:456216"/>
        <dbReference type="EC" id="2.7.11.1"/>
    </reaction>
</comment>
<dbReference type="Pfam" id="PF00069">
    <property type="entry name" value="Pkinase"/>
    <property type="match status" value="1"/>
</dbReference>
<dbReference type="InterPro" id="IPR005543">
    <property type="entry name" value="PASTA_dom"/>
</dbReference>
<feature type="domain" description="PASTA" evidence="12">
    <location>
        <begin position="421"/>
        <end position="487"/>
    </location>
</feature>
<dbReference type="PANTHER" id="PTHR43289">
    <property type="entry name" value="MITOGEN-ACTIVATED PROTEIN KINASE KINASE KINASE 20-RELATED"/>
    <property type="match status" value="1"/>
</dbReference>
<gene>
    <name evidence="13" type="ORF">GCM10022381_04930</name>
</gene>
<dbReference type="Pfam" id="PF03793">
    <property type="entry name" value="PASTA"/>
    <property type="match status" value="3"/>
</dbReference>
<evidence type="ECO:0000256" key="2">
    <source>
        <dbReference type="ARBA" id="ARBA00022527"/>
    </source>
</evidence>
<dbReference type="EMBL" id="BAABCN010000002">
    <property type="protein sequence ID" value="GAA3864030.1"/>
    <property type="molecule type" value="Genomic_DNA"/>
</dbReference>
<feature type="domain" description="Protein kinase" evidence="11">
    <location>
        <begin position="18"/>
        <end position="273"/>
    </location>
</feature>
<keyword evidence="6" id="KW-0067">ATP-binding</keyword>
<dbReference type="Gene3D" id="3.30.10.20">
    <property type="match status" value="4"/>
</dbReference>
<evidence type="ECO:0000256" key="10">
    <source>
        <dbReference type="SAM" id="Phobius"/>
    </source>
</evidence>
<protein>
    <recommendedName>
        <fullName evidence="1">non-specific serine/threonine protein kinase</fullName>
        <ecNumber evidence="1">2.7.11.1</ecNumber>
    </recommendedName>
</protein>
<dbReference type="CDD" id="cd06577">
    <property type="entry name" value="PASTA_pknB"/>
    <property type="match status" value="4"/>
</dbReference>
<keyword evidence="2" id="KW-0723">Serine/threonine-protein kinase</keyword>
<dbReference type="SMART" id="SM00220">
    <property type="entry name" value="S_TKc"/>
    <property type="match status" value="1"/>
</dbReference>
<evidence type="ECO:0000256" key="4">
    <source>
        <dbReference type="ARBA" id="ARBA00022741"/>
    </source>
</evidence>
<dbReference type="PROSITE" id="PS50011">
    <property type="entry name" value="PROTEIN_KINASE_DOM"/>
    <property type="match status" value="1"/>
</dbReference>
<dbReference type="InterPro" id="IPR008271">
    <property type="entry name" value="Ser/Thr_kinase_AS"/>
</dbReference>
<keyword evidence="14" id="KW-1185">Reference proteome</keyword>
<keyword evidence="10" id="KW-0812">Transmembrane</keyword>
<accession>A0ABP7K351</accession>
<evidence type="ECO:0000256" key="8">
    <source>
        <dbReference type="ARBA" id="ARBA00048679"/>
    </source>
</evidence>
<keyword evidence="5" id="KW-0418">Kinase</keyword>
<dbReference type="PROSITE" id="PS51178">
    <property type="entry name" value="PASTA"/>
    <property type="match status" value="3"/>
</dbReference>
<name>A0ABP7K351_9MICO</name>
<dbReference type="Gene3D" id="1.10.510.10">
    <property type="entry name" value="Transferase(Phosphotransferase) domain 1"/>
    <property type="match status" value="1"/>
</dbReference>
<feature type="transmembrane region" description="Helical" evidence="10">
    <location>
        <begin position="396"/>
        <end position="417"/>
    </location>
</feature>
<keyword evidence="4" id="KW-0547">Nucleotide-binding</keyword>
<evidence type="ECO:0000256" key="7">
    <source>
        <dbReference type="ARBA" id="ARBA00047899"/>
    </source>
</evidence>
<evidence type="ECO:0000259" key="12">
    <source>
        <dbReference type="PROSITE" id="PS51178"/>
    </source>
</evidence>
<dbReference type="InterPro" id="IPR000719">
    <property type="entry name" value="Prot_kinase_dom"/>
</dbReference>
<feature type="domain" description="PASTA" evidence="12">
    <location>
        <begin position="559"/>
        <end position="626"/>
    </location>
</feature>
<evidence type="ECO:0000256" key="6">
    <source>
        <dbReference type="ARBA" id="ARBA00022840"/>
    </source>
</evidence>
<keyword evidence="10" id="KW-1133">Transmembrane helix</keyword>
<dbReference type="EC" id="2.7.11.1" evidence="1"/>
<dbReference type="SMART" id="SM00740">
    <property type="entry name" value="PASTA"/>
    <property type="match status" value="3"/>
</dbReference>
<dbReference type="CDD" id="cd14014">
    <property type="entry name" value="STKc_PknB_like"/>
    <property type="match status" value="1"/>
</dbReference>
<organism evidence="13 14">
    <name type="scientific">Leifsonia kafniensis</name>
    <dbReference type="NCBI Taxonomy" id="475957"/>
    <lineage>
        <taxon>Bacteria</taxon>
        <taxon>Bacillati</taxon>
        <taxon>Actinomycetota</taxon>
        <taxon>Actinomycetes</taxon>
        <taxon>Micrococcales</taxon>
        <taxon>Microbacteriaceae</taxon>
        <taxon>Leifsonia</taxon>
    </lineage>
</organism>